<feature type="binding site" evidence="5">
    <location>
        <begin position="120"/>
        <end position="124"/>
    </location>
    <ligand>
        <name>S-adenosyl-L-methionine</name>
        <dbReference type="ChEBI" id="CHEBI:59789"/>
    </ligand>
</feature>
<sequence>MRRAVAAARARLLAAGLDQRHAHLDPEVLARHVLQWDRATWITRADEPASSEFLSAFDVLIARRAAREPVAYIIGTREFYGRDFLVNPDVLIPRPESELIIDYALQRVPASGFVRVVDVGTGSGALGLTLACERPAWHVEVTDVSAAAIAVARRNARAFNVADRMTFLIGDLLEPTMGLFDVIVSNPPYVARRDAPGMMPDVRDHEPHVALFGGQDGMDIPRRLLSQAAERLAPGGWMAMEFGYGMQEPVEHAAREAGLEIQEVLEDLQGIARTLVAGR</sequence>
<reference evidence="8 9" key="1">
    <citation type="journal article" date="2016" name="Genome Announc.">
        <title>First Complete Genome Sequence of a Subdivision 6 Acidobacterium Strain.</title>
        <authorList>
            <person name="Huang S."/>
            <person name="Vieira S."/>
            <person name="Bunk B."/>
            <person name="Riedel T."/>
            <person name="Sproer C."/>
            <person name="Overmann J."/>
        </authorList>
    </citation>
    <scope>NUCLEOTIDE SEQUENCE [LARGE SCALE GENOMIC DNA]</scope>
    <source>
        <strain evidence="9">DSM 100886 HEG_-6_39</strain>
    </source>
</reference>
<protein>
    <recommendedName>
        <fullName evidence="5">Release factor glutamine methyltransferase</fullName>
        <shortName evidence="5">RF MTase</shortName>
        <ecNumber evidence="5">2.1.1.297</ecNumber>
    </recommendedName>
    <alternativeName>
        <fullName evidence="5">N5-glutamine methyltransferase PrmC</fullName>
    </alternativeName>
    <alternativeName>
        <fullName evidence="5">Protein-(glutamine-N5) MTase PrmC</fullName>
    </alternativeName>
    <alternativeName>
        <fullName evidence="5">Protein-glutamine N-methyltransferase PrmC</fullName>
    </alternativeName>
</protein>
<dbReference type="PROSITE" id="PS00092">
    <property type="entry name" value="N6_MTASE"/>
    <property type="match status" value="1"/>
</dbReference>
<dbReference type="KEGG" id="abac:LuPra_05820"/>
<dbReference type="AlphaFoldDB" id="A0A143PWI6"/>
<keyword evidence="2 5" id="KW-0808">Transferase</keyword>
<comment type="caution">
    <text evidence="5">Lacks conserved residue(s) required for the propagation of feature annotation.</text>
</comment>
<comment type="function">
    <text evidence="5">Methylates the class 1 translation termination release factors RF1/PrfA and RF2/PrfB on the glutamine residue of the universally conserved GGQ motif.</text>
</comment>
<dbReference type="GO" id="GO:0032259">
    <property type="term" value="P:methylation"/>
    <property type="evidence" value="ECO:0007669"/>
    <property type="project" value="UniProtKB-KW"/>
</dbReference>
<dbReference type="InterPro" id="IPR040758">
    <property type="entry name" value="PrmC_N"/>
</dbReference>
<evidence type="ECO:0000259" key="7">
    <source>
        <dbReference type="Pfam" id="PF17827"/>
    </source>
</evidence>
<evidence type="ECO:0000256" key="5">
    <source>
        <dbReference type="HAMAP-Rule" id="MF_02126"/>
    </source>
</evidence>
<feature type="binding site" evidence="5">
    <location>
        <position position="186"/>
    </location>
    <ligand>
        <name>S-adenosyl-L-methionine</name>
        <dbReference type="ChEBI" id="CHEBI:59789"/>
    </ligand>
</feature>
<keyword evidence="3 5" id="KW-0949">S-adenosyl-L-methionine</keyword>
<gene>
    <name evidence="5 8" type="primary">prmC</name>
    <name evidence="8" type="ORF">LuPra_05820</name>
</gene>
<dbReference type="InterPro" id="IPR029063">
    <property type="entry name" value="SAM-dependent_MTases_sf"/>
</dbReference>
<dbReference type="SUPFAM" id="SSF53335">
    <property type="entry name" value="S-adenosyl-L-methionine-dependent methyltransferases"/>
    <property type="match status" value="1"/>
</dbReference>
<dbReference type="PANTHER" id="PTHR18895">
    <property type="entry name" value="HEMK METHYLTRANSFERASE"/>
    <property type="match status" value="1"/>
</dbReference>
<dbReference type="PANTHER" id="PTHR18895:SF74">
    <property type="entry name" value="MTRF1L RELEASE FACTOR GLUTAMINE METHYLTRANSFERASE"/>
    <property type="match status" value="1"/>
</dbReference>
<evidence type="ECO:0000313" key="9">
    <source>
        <dbReference type="Proteomes" id="UP000076079"/>
    </source>
</evidence>
<dbReference type="InterPro" id="IPR002052">
    <property type="entry name" value="DNA_methylase_N6_adenine_CS"/>
</dbReference>
<dbReference type="NCBIfam" id="TIGR00536">
    <property type="entry name" value="hemK_fam"/>
    <property type="match status" value="1"/>
</dbReference>
<dbReference type="HAMAP" id="MF_02126">
    <property type="entry name" value="RF_methyltr_PrmC"/>
    <property type="match status" value="1"/>
</dbReference>
<evidence type="ECO:0000256" key="4">
    <source>
        <dbReference type="ARBA" id="ARBA00048391"/>
    </source>
</evidence>
<keyword evidence="9" id="KW-1185">Reference proteome</keyword>
<comment type="similarity">
    <text evidence="5">Belongs to the protein N5-glutamine methyltransferase family. PrmC subfamily.</text>
</comment>
<evidence type="ECO:0000256" key="3">
    <source>
        <dbReference type="ARBA" id="ARBA00022691"/>
    </source>
</evidence>
<name>A0A143PWI6_LUTPR</name>
<dbReference type="InterPro" id="IPR007848">
    <property type="entry name" value="Small_mtfrase_dom"/>
</dbReference>
<feature type="domain" description="Methyltransferase small" evidence="6">
    <location>
        <begin position="107"/>
        <end position="193"/>
    </location>
</feature>
<organism evidence="8 9">
    <name type="scientific">Luteitalea pratensis</name>
    <dbReference type="NCBI Taxonomy" id="1855912"/>
    <lineage>
        <taxon>Bacteria</taxon>
        <taxon>Pseudomonadati</taxon>
        <taxon>Acidobacteriota</taxon>
        <taxon>Vicinamibacteria</taxon>
        <taxon>Vicinamibacterales</taxon>
        <taxon>Vicinamibacteraceae</taxon>
        <taxon>Luteitalea</taxon>
    </lineage>
</organism>
<dbReference type="EMBL" id="CP015136">
    <property type="protein sequence ID" value="AMY12543.1"/>
    <property type="molecule type" value="Genomic_DNA"/>
</dbReference>
<dbReference type="Proteomes" id="UP000076079">
    <property type="component" value="Chromosome"/>
</dbReference>
<dbReference type="EC" id="2.1.1.297" evidence="5"/>
<dbReference type="NCBIfam" id="TIGR03534">
    <property type="entry name" value="RF_mod_PrmC"/>
    <property type="match status" value="1"/>
</dbReference>
<evidence type="ECO:0000256" key="2">
    <source>
        <dbReference type="ARBA" id="ARBA00022679"/>
    </source>
</evidence>
<dbReference type="GO" id="GO:0102559">
    <property type="term" value="F:peptide chain release factor N(5)-glutamine methyltransferase activity"/>
    <property type="evidence" value="ECO:0007669"/>
    <property type="project" value="UniProtKB-EC"/>
</dbReference>
<dbReference type="Pfam" id="PF17827">
    <property type="entry name" value="PrmC_N"/>
    <property type="match status" value="1"/>
</dbReference>
<accession>A0A143PWI6</accession>
<comment type="catalytic activity">
    <reaction evidence="4 5">
        <text>L-glutaminyl-[peptide chain release factor] + S-adenosyl-L-methionine = N(5)-methyl-L-glutaminyl-[peptide chain release factor] + S-adenosyl-L-homocysteine + H(+)</text>
        <dbReference type="Rhea" id="RHEA:42896"/>
        <dbReference type="Rhea" id="RHEA-COMP:10271"/>
        <dbReference type="Rhea" id="RHEA-COMP:10272"/>
        <dbReference type="ChEBI" id="CHEBI:15378"/>
        <dbReference type="ChEBI" id="CHEBI:30011"/>
        <dbReference type="ChEBI" id="CHEBI:57856"/>
        <dbReference type="ChEBI" id="CHEBI:59789"/>
        <dbReference type="ChEBI" id="CHEBI:61891"/>
        <dbReference type="EC" id="2.1.1.297"/>
    </reaction>
</comment>
<feature type="binding site" evidence="5">
    <location>
        <begin position="186"/>
        <end position="189"/>
    </location>
    <ligand>
        <name>substrate</name>
    </ligand>
</feature>
<feature type="domain" description="Release factor glutamine methyltransferase N-terminal" evidence="7">
    <location>
        <begin position="4"/>
        <end position="75"/>
    </location>
</feature>
<dbReference type="InterPro" id="IPR019874">
    <property type="entry name" value="RF_methyltr_PrmC"/>
</dbReference>
<proteinExistence type="inferred from homology"/>
<dbReference type="Gene3D" id="3.40.50.150">
    <property type="entry name" value="Vaccinia Virus protein VP39"/>
    <property type="match status" value="1"/>
</dbReference>
<evidence type="ECO:0000259" key="6">
    <source>
        <dbReference type="Pfam" id="PF05175"/>
    </source>
</evidence>
<dbReference type="GO" id="GO:0003676">
    <property type="term" value="F:nucleic acid binding"/>
    <property type="evidence" value="ECO:0007669"/>
    <property type="project" value="InterPro"/>
</dbReference>
<dbReference type="PATRIC" id="fig|1813736.3.peg.6120"/>
<keyword evidence="1 5" id="KW-0489">Methyltransferase</keyword>
<feature type="binding site" evidence="5">
    <location>
        <position position="143"/>
    </location>
    <ligand>
        <name>S-adenosyl-L-methionine</name>
        <dbReference type="ChEBI" id="CHEBI:59789"/>
    </ligand>
</feature>
<dbReference type="OrthoDB" id="9800643at2"/>
<evidence type="ECO:0000313" key="8">
    <source>
        <dbReference type="EMBL" id="AMY12543.1"/>
    </source>
</evidence>
<dbReference type="Gene3D" id="1.10.8.10">
    <property type="entry name" value="DNA helicase RuvA subunit, C-terminal domain"/>
    <property type="match status" value="1"/>
</dbReference>
<reference evidence="9" key="2">
    <citation type="submission" date="2016-04" db="EMBL/GenBank/DDBJ databases">
        <title>First Complete Genome Sequence of a Subdivision 6 Acidobacterium.</title>
        <authorList>
            <person name="Huang S."/>
            <person name="Vieira S."/>
            <person name="Bunk B."/>
            <person name="Riedel T."/>
            <person name="Sproeer C."/>
            <person name="Overmann J."/>
        </authorList>
    </citation>
    <scope>NUCLEOTIDE SEQUENCE [LARGE SCALE GENOMIC DNA]</scope>
    <source>
        <strain evidence="9">DSM 100886 HEG_-6_39</strain>
    </source>
</reference>
<dbReference type="RefSeq" id="WP_157899823.1">
    <property type="nucleotide sequence ID" value="NZ_CP015136.1"/>
</dbReference>
<evidence type="ECO:0000256" key="1">
    <source>
        <dbReference type="ARBA" id="ARBA00022603"/>
    </source>
</evidence>
<dbReference type="Pfam" id="PF05175">
    <property type="entry name" value="MTS"/>
    <property type="match status" value="1"/>
</dbReference>
<dbReference type="STRING" id="1855912.LuPra_05820"/>
<dbReference type="CDD" id="cd02440">
    <property type="entry name" value="AdoMet_MTases"/>
    <property type="match status" value="1"/>
</dbReference>
<dbReference type="InterPro" id="IPR004556">
    <property type="entry name" value="HemK-like"/>
</dbReference>
<dbReference type="InterPro" id="IPR050320">
    <property type="entry name" value="N5-glutamine_MTase"/>
</dbReference>